<organism evidence="2 3">
    <name type="scientific">Aspergillus ellipticus CBS 707.79</name>
    <dbReference type="NCBI Taxonomy" id="1448320"/>
    <lineage>
        <taxon>Eukaryota</taxon>
        <taxon>Fungi</taxon>
        <taxon>Dikarya</taxon>
        <taxon>Ascomycota</taxon>
        <taxon>Pezizomycotina</taxon>
        <taxon>Eurotiomycetes</taxon>
        <taxon>Eurotiomycetidae</taxon>
        <taxon>Eurotiales</taxon>
        <taxon>Aspergillaceae</taxon>
        <taxon>Aspergillus</taxon>
        <taxon>Aspergillus subgen. Circumdati</taxon>
    </lineage>
</organism>
<name>A0A319D266_9EURO</name>
<proteinExistence type="predicted"/>
<keyword evidence="3" id="KW-1185">Reference proteome</keyword>
<feature type="domain" description="Fungal STAND N-terminal Goodbye" evidence="1">
    <location>
        <begin position="63"/>
        <end position="135"/>
    </location>
</feature>
<accession>A0A319D266</accession>
<dbReference type="PANTHER" id="PTHR10039:SF17">
    <property type="entry name" value="FUNGAL STAND N-TERMINAL GOODBYE DOMAIN-CONTAINING PROTEIN-RELATED"/>
    <property type="match status" value="1"/>
</dbReference>
<evidence type="ECO:0000259" key="1">
    <source>
        <dbReference type="Pfam" id="PF17109"/>
    </source>
</evidence>
<dbReference type="PANTHER" id="PTHR10039">
    <property type="entry name" value="AMELOGENIN"/>
    <property type="match status" value="1"/>
</dbReference>
<dbReference type="Pfam" id="PF17109">
    <property type="entry name" value="Goodbye"/>
    <property type="match status" value="1"/>
</dbReference>
<dbReference type="OrthoDB" id="2913095at2759"/>
<reference evidence="2 3" key="1">
    <citation type="submission" date="2018-02" db="EMBL/GenBank/DDBJ databases">
        <title>The genomes of Aspergillus section Nigri reveals drivers in fungal speciation.</title>
        <authorList>
            <consortium name="DOE Joint Genome Institute"/>
            <person name="Vesth T.C."/>
            <person name="Nybo J."/>
            <person name="Theobald S."/>
            <person name="Brandl J."/>
            <person name="Frisvad J.C."/>
            <person name="Nielsen K.F."/>
            <person name="Lyhne E.K."/>
            <person name="Kogle M.E."/>
            <person name="Kuo A."/>
            <person name="Riley R."/>
            <person name="Clum A."/>
            <person name="Nolan M."/>
            <person name="Lipzen A."/>
            <person name="Salamov A."/>
            <person name="Henrissat B."/>
            <person name="Wiebenga A."/>
            <person name="De vries R.P."/>
            <person name="Grigoriev I.V."/>
            <person name="Mortensen U.H."/>
            <person name="Andersen M.R."/>
            <person name="Baker S.E."/>
        </authorList>
    </citation>
    <scope>NUCLEOTIDE SEQUENCE [LARGE SCALE GENOMIC DNA]</scope>
    <source>
        <strain evidence="2 3">CBS 707.79</strain>
    </source>
</reference>
<sequence length="613" mass="68424">MSASTPVEKLQQILQTSCLDGDSQEQLAKTWVQVDEHMRILFESSWGYKGVDKMQIQKVIKAAASAETKTHGGLVPAVNTFCDLADTLGTQVAGGVSMVFSPATPCFAGLALLLKSAKPYADILTEVEGLLQKCIMGLDNLERMNINSELATKVHRLLALFLSICCEWDKLRKSPTHRMGATFKSTFLNDSLVQKCTAQLDELTKDRNGAILNQVHRATHFESQKRNWLQTIAQGISFNPSDLDQNEESMRSCLGVAYKVPFQGTGAWIHGLNEFGDWRKGTDPVLFLTGNSREGKTLAMANVVSSVGSSGALYGKAQIVPLARSMAELMQRRKFTTSINLWTELLLKNQARKAMDHTLYILIDGFSSANNNDPLIPLIQSALTLTHNNKIRVLITSTPERQQSLLGNDRKLNVIDVPLHSENDIEIYAKVRLDRMRLLSNTSHPLVMQYRNTIIAVLCRKGRGAWTKVINILDLIGRHDGSPTQIDQILKTLDASSQASTSELVCQLEKDLSVEQIMEVNTVISWIEEGLRPLTSQELDAALSMYCETQWFQDFPTRIKSYPIFDVNQVGEVGWRSPDIESYISDEDRQASSSKRLYSDSIKPGFVHIFIKL</sequence>
<dbReference type="AlphaFoldDB" id="A0A319D266"/>
<dbReference type="EMBL" id="KZ826077">
    <property type="protein sequence ID" value="PYH88627.1"/>
    <property type="molecule type" value="Genomic_DNA"/>
</dbReference>
<protein>
    <recommendedName>
        <fullName evidence="1">Fungal STAND N-terminal Goodbye domain-containing protein</fullName>
    </recommendedName>
</protein>
<evidence type="ECO:0000313" key="2">
    <source>
        <dbReference type="EMBL" id="PYH88627.1"/>
    </source>
</evidence>
<gene>
    <name evidence="2" type="ORF">BO71DRAFT_435570</name>
</gene>
<dbReference type="InterPro" id="IPR031350">
    <property type="entry name" value="Goodbye_dom"/>
</dbReference>
<evidence type="ECO:0000313" key="3">
    <source>
        <dbReference type="Proteomes" id="UP000247810"/>
    </source>
</evidence>
<dbReference type="Proteomes" id="UP000247810">
    <property type="component" value="Unassembled WGS sequence"/>
</dbReference>
<dbReference type="VEuPathDB" id="FungiDB:BO71DRAFT_435570"/>